<evidence type="ECO:0000313" key="2">
    <source>
        <dbReference type="Proteomes" id="UP000656548"/>
    </source>
</evidence>
<protein>
    <submittedName>
        <fullName evidence="1">Uncharacterized protein</fullName>
    </submittedName>
</protein>
<proteinExistence type="predicted"/>
<sequence>MSVDMDITTVNRIGAQLVAIGDDMEREWGKFRRTIESERAGIGVDPLGTAFLGGYRPSEVSVLSHADPLPALWQADGHGAKISAATYAQADRDAAAGLGK</sequence>
<dbReference type="Proteomes" id="UP000656548">
    <property type="component" value="Unassembled WGS sequence"/>
</dbReference>
<organism evidence="1 2">
    <name type="scientific">Amycolatopsis roodepoortensis</name>
    <dbReference type="NCBI Taxonomy" id="700274"/>
    <lineage>
        <taxon>Bacteria</taxon>
        <taxon>Bacillati</taxon>
        <taxon>Actinomycetota</taxon>
        <taxon>Actinomycetes</taxon>
        <taxon>Pseudonocardiales</taxon>
        <taxon>Pseudonocardiaceae</taxon>
        <taxon>Amycolatopsis</taxon>
    </lineage>
</organism>
<keyword evidence="2" id="KW-1185">Reference proteome</keyword>
<gene>
    <name evidence="1" type="ORF">H4W30_006189</name>
</gene>
<name>A0ABR9LEN3_9PSEU</name>
<dbReference type="EMBL" id="JADBEJ010000005">
    <property type="protein sequence ID" value="MBE1579129.1"/>
    <property type="molecule type" value="Genomic_DNA"/>
</dbReference>
<dbReference type="RefSeq" id="WP_192745943.1">
    <property type="nucleotide sequence ID" value="NZ_JADBEJ010000005.1"/>
</dbReference>
<accession>A0ABR9LEN3</accession>
<comment type="caution">
    <text evidence="1">The sequence shown here is derived from an EMBL/GenBank/DDBJ whole genome shotgun (WGS) entry which is preliminary data.</text>
</comment>
<reference evidence="1 2" key="1">
    <citation type="submission" date="2020-10" db="EMBL/GenBank/DDBJ databases">
        <title>Sequencing the genomes of 1000 actinobacteria strains.</title>
        <authorList>
            <person name="Klenk H.-P."/>
        </authorList>
    </citation>
    <scope>NUCLEOTIDE SEQUENCE [LARGE SCALE GENOMIC DNA]</scope>
    <source>
        <strain evidence="1 2">DSM 46661</strain>
    </source>
</reference>
<evidence type="ECO:0000313" key="1">
    <source>
        <dbReference type="EMBL" id="MBE1579129.1"/>
    </source>
</evidence>